<evidence type="ECO:0000313" key="4">
    <source>
        <dbReference type="Proteomes" id="UP000006906"/>
    </source>
</evidence>
<dbReference type="ExpressionAtlas" id="A0A2K3DDK1">
    <property type="expression patterns" value="baseline and differential"/>
</dbReference>
<feature type="region of interest" description="Disordered" evidence="1">
    <location>
        <begin position="518"/>
        <end position="658"/>
    </location>
</feature>
<feature type="signal peptide" evidence="2">
    <location>
        <begin position="1"/>
        <end position="27"/>
    </location>
</feature>
<dbReference type="RefSeq" id="XP_042921007.1">
    <property type="nucleotide sequence ID" value="XM_043065543.1"/>
</dbReference>
<organism evidence="3 4">
    <name type="scientific">Chlamydomonas reinhardtii</name>
    <name type="common">Chlamydomonas smithii</name>
    <dbReference type="NCBI Taxonomy" id="3055"/>
    <lineage>
        <taxon>Eukaryota</taxon>
        <taxon>Viridiplantae</taxon>
        <taxon>Chlorophyta</taxon>
        <taxon>core chlorophytes</taxon>
        <taxon>Chlorophyceae</taxon>
        <taxon>CS clade</taxon>
        <taxon>Chlamydomonadales</taxon>
        <taxon>Chlamydomonadaceae</taxon>
        <taxon>Chlamydomonas</taxon>
    </lineage>
</organism>
<evidence type="ECO:0008006" key="5">
    <source>
        <dbReference type="Google" id="ProtNLM"/>
    </source>
</evidence>
<reference evidence="3 4" key="1">
    <citation type="journal article" date="2007" name="Science">
        <title>The Chlamydomonas genome reveals the evolution of key animal and plant functions.</title>
        <authorList>
            <person name="Merchant S.S."/>
            <person name="Prochnik S.E."/>
            <person name="Vallon O."/>
            <person name="Harris E.H."/>
            <person name="Karpowicz S.J."/>
            <person name="Witman G.B."/>
            <person name="Terry A."/>
            <person name="Salamov A."/>
            <person name="Fritz-Laylin L.K."/>
            <person name="Marechal-Drouard L."/>
            <person name="Marshall W.F."/>
            <person name="Qu L.H."/>
            <person name="Nelson D.R."/>
            <person name="Sanderfoot A.A."/>
            <person name="Spalding M.H."/>
            <person name="Kapitonov V.V."/>
            <person name="Ren Q."/>
            <person name="Ferris P."/>
            <person name="Lindquist E."/>
            <person name="Shapiro H."/>
            <person name="Lucas S.M."/>
            <person name="Grimwood J."/>
            <person name="Schmutz J."/>
            <person name="Cardol P."/>
            <person name="Cerutti H."/>
            <person name="Chanfreau G."/>
            <person name="Chen C.L."/>
            <person name="Cognat V."/>
            <person name="Croft M.T."/>
            <person name="Dent R."/>
            <person name="Dutcher S."/>
            <person name="Fernandez E."/>
            <person name="Fukuzawa H."/>
            <person name="Gonzalez-Ballester D."/>
            <person name="Gonzalez-Halphen D."/>
            <person name="Hallmann A."/>
            <person name="Hanikenne M."/>
            <person name="Hippler M."/>
            <person name="Inwood W."/>
            <person name="Jabbari K."/>
            <person name="Kalanon M."/>
            <person name="Kuras R."/>
            <person name="Lefebvre P.A."/>
            <person name="Lemaire S.D."/>
            <person name="Lobanov A.V."/>
            <person name="Lohr M."/>
            <person name="Manuell A."/>
            <person name="Meier I."/>
            <person name="Mets L."/>
            <person name="Mittag M."/>
            <person name="Mittelmeier T."/>
            <person name="Moroney J.V."/>
            <person name="Moseley J."/>
            <person name="Napoli C."/>
            <person name="Nedelcu A.M."/>
            <person name="Niyogi K."/>
            <person name="Novoselov S.V."/>
            <person name="Paulsen I.T."/>
            <person name="Pazour G."/>
            <person name="Purton S."/>
            <person name="Ral J.P."/>
            <person name="Riano-Pachon D.M."/>
            <person name="Riekhof W."/>
            <person name="Rymarquis L."/>
            <person name="Schroda M."/>
            <person name="Stern D."/>
            <person name="Umen J."/>
            <person name="Willows R."/>
            <person name="Wilson N."/>
            <person name="Zimmer S.L."/>
            <person name="Allmer J."/>
            <person name="Balk J."/>
            <person name="Bisova K."/>
            <person name="Chen C.J."/>
            <person name="Elias M."/>
            <person name="Gendler K."/>
            <person name="Hauser C."/>
            <person name="Lamb M.R."/>
            <person name="Ledford H."/>
            <person name="Long J.C."/>
            <person name="Minagawa J."/>
            <person name="Page M.D."/>
            <person name="Pan J."/>
            <person name="Pootakham W."/>
            <person name="Roje S."/>
            <person name="Rose A."/>
            <person name="Stahlberg E."/>
            <person name="Terauchi A.M."/>
            <person name="Yang P."/>
            <person name="Ball S."/>
            <person name="Bowler C."/>
            <person name="Dieckmann C.L."/>
            <person name="Gladyshev V.N."/>
            <person name="Green P."/>
            <person name="Jorgensen R."/>
            <person name="Mayfield S."/>
            <person name="Mueller-Roeber B."/>
            <person name="Rajamani S."/>
            <person name="Sayre R.T."/>
            <person name="Brokstein P."/>
            <person name="Dubchak I."/>
            <person name="Goodstein D."/>
            <person name="Hornick L."/>
            <person name="Huang Y.W."/>
            <person name="Jhaveri J."/>
            <person name="Luo Y."/>
            <person name="Martinez D."/>
            <person name="Ngau W.C."/>
            <person name="Otillar B."/>
            <person name="Poliakov A."/>
            <person name="Porter A."/>
            <person name="Szajkowski L."/>
            <person name="Werner G."/>
            <person name="Zhou K."/>
            <person name="Grigoriev I.V."/>
            <person name="Rokhsar D.S."/>
            <person name="Grossman A.R."/>
        </authorList>
    </citation>
    <scope>NUCLEOTIDE SEQUENCE [LARGE SCALE GENOMIC DNA]</scope>
    <source>
        <strain evidence="4">CC-503</strain>
    </source>
</reference>
<feature type="compositionally biased region" description="Gly residues" evidence="1">
    <location>
        <begin position="478"/>
        <end position="487"/>
    </location>
</feature>
<feature type="chain" id="PRO_5014477083" description="Protein-tyrosine sulfotransferase" evidence="2">
    <location>
        <begin position="28"/>
        <end position="676"/>
    </location>
</feature>
<dbReference type="GeneID" id="5720069"/>
<feature type="compositionally biased region" description="Low complexity" evidence="1">
    <location>
        <begin position="488"/>
        <end position="503"/>
    </location>
</feature>
<dbReference type="OrthoDB" id="538055at2759"/>
<feature type="compositionally biased region" description="Acidic residues" evidence="1">
    <location>
        <begin position="542"/>
        <end position="557"/>
    </location>
</feature>
<dbReference type="Gramene" id="PNW78603">
    <property type="protein sequence ID" value="PNW78603"/>
    <property type="gene ID" value="CHLRE_09g390350v5"/>
</dbReference>
<protein>
    <recommendedName>
        <fullName evidence="5">Protein-tyrosine sulfotransferase</fullName>
    </recommendedName>
</protein>
<evidence type="ECO:0000313" key="3">
    <source>
        <dbReference type="EMBL" id="PNW78603.1"/>
    </source>
</evidence>
<dbReference type="Gene3D" id="3.40.50.300">
    <property type="entry name" value="P-loop containing nucleotide triphosphate hydrolases"/>
    <property type="match status" value="1"/>
</dbReference>
<keyword evidence="2" id="KW-0732">Signal</keyword>
<keyword evidence="4" id="KW-1185">Reference proteome</keyword>
<dbReference type="EMBL" id="CM008970">
    <property type="protein sequence ID" value="PNW78603.1"/>
    <property type="molecule type" value="Genomic_DNA"/>
</dbReference>
<feature type="compositionally biased region" description="Acidic residues" evidence="1">
    <location>
        <begin position="640"/>
        <end position="656"/>
    </location>
</feature>
<feature type="region of interest" description="Disordered" evidence="1">
    <location>
        <begin position="477"/>
        <end position="503"/>
    </location>
</feature>
<dbReference type="Proteomes" id="UP000006906">
    <property type="component" value="Chromosome 9"/>
</dbReference>
<dbReference type="InParanoid" id="A0A2K3DDK1"/>
<proteinExistence type="predicted"/>
<evidence type="ECO:0000256" key="1">
    <source>
        <dbReference type="SAM" id="MobiDB-lite"/>
    </source>
</evidence>
<dbReference type="InterPro" id="IPR027417">
    <property type="entry name" value="P-loop_NTPase"/>
</dbReference>
<feature type="compositionally biased region" description="Acidic residues" evidence="1">
    <location>
        <begin position="577"/>
        <end position="628"/>
    </location>
</feature>
<accession>A0A2K3DDK1</accession>
<gene>
    <name evidence="3" type="ORF">CHLRE_09g390350v5</name>
</gene>
<dbReference type="OMA" id="WINLTAF"/>
<dbReference type="AlphaFoldDB" id="A0A2K3DDK1"/>
<dbReference type="KEGG" id="cre:CHLRE_09g390350v5"/>
<dbReference type="STRING" id="3055.A0A2K3DDK1"/>
<sequence length="676" mass="73600">MKCYDASCGIKVILLLLAWVICGEAAALPPGASADYILDDAVKSYNNSESLPVELKRIRDLSLQLLQRLTADGKLAGAAELAQIASSDKQYVSTLDAARRVAEERPTLPVLARRILFAQLLLKYLEQGKASLNDQQEQEIFELAKGFYSLHVAGVVRRGLLEYLHISKSGGTSFSTAAKQNRCRQPGGIGQLETLGDLPRWINLTAFEEATGSAHVMWAAYGQVQRDTASPGCSRRERYVRGQRYNYVSNEYTLHGGLGDMGRTHVCPQMVNVVTLRHPLRRLESHLHYMLPFIRRTVRRNGEGEGGESGDAVFQRVFCSGDPGVWERVAPPVADNYNVRSFLGESGFHTPLGGIGDQHVAVARNNLLQFDLVLDLDAGQDASALLMSQGLGWGTTLSEVHSRAGDRVSSKHGFDQAADCPREGLAELLPRQQPDMQLYSTGRTISLLDRLVLAAAAAAGSQPYAVAAEVEAAMDAAEGGGGGGGSRGTLLSSSSAAQQQQRSISAADVSCGLLGYLEGPAPRPPLMSDDYEEERAERKKEEEEEGEGEEEEGEGQEEEGKEREEEEEGEEKAGEKEEAEVEEEEEAEADEEEEGDAVEEEEEEADEEEEEEEVEEEVEEASDEGEEEASPKLAKWDGEALSEEGDGDGDGGQAEDAELHRAQLRRLVGGRKAMIF</sequence>
<evidence type="ECO:0000256" key="2">
    <source>
        <dbReference type="SAM" id="SignalP"/>
    </source>
</evidence>
<name>A0A2K3DDK1_CHLRE</name>